<dbReference type="PROSITE" id="PS51379">
    <property type="entry name" value="4FE4S_FER_2"/>
    <property type="match status" value="1"/>
</dbReference>
<evidence type="ECO:0000313" key="3">
    <source>
        <dbReference type="Proteomes" id="UP001158576"/>
    </source>
</evidence>
<protein>
    <submittedName>
        <fullName evidence="2">Oidioi.mRNA.OKI2018_I69.PAR.g9616.t1.cds</fullName>
    </submittedName>
</protein>
<gene>
    <name evidence="2" type="ORF">OKIOD_LOCUS1174</name>
</gene>
<dbReference type="PANTHER" id="PTHR45727">
    <property type="entry name" value="NPC INTRACELLULAR CHOLESTEROL TRANSPORTER 1"/>
    <property type="match status" value="1"/>
</dbReference>
<proteinExistence type="predicted"/>
<name>A0ABN7RU38_OIKDI</name>
<dbReference type="Proteomes" id="UP001158576">
    <property type="component" value="Chromosome PAR"/>
</dbReference>
<dbReference type="PANTHER" id="PTHR45727:SF2">
    <property type="entry name" value="NPC INTRACELLULAR CHOLESTEROL TRANSPORTER 1"/>
    <property type="match status" value="1"/>
</dbReference>
<keyword evidence="3" id="KW-1185">Reference proteome</keyword>
<dbReference type="Pfam" id="PF16414">
    <property type="entry name" value="NPC1_N"/>
    <property type="match status" value="2"/>
</dbReference>
<evidence type="ECO:0000259" key="1">
    <source>
        <dbReference type="PROSITE" id="PS51379"/>
    </source>
</evidence>
<dbReference type="InterPro" id="IPR032190">
    <property type="entry name" value="NPC1_N"/>
</dbReference>
<reference evidence="2 3" key="1">
    <citation type="submission" date="2021-04" db="EMBL/GenBank/DDBJ databases">
        <authorList>
            <person name="Bliznina A."/>
        </authorList>
    </citation>
    <scope>NUCLEOTIDE SEQUENCE [LARGE SCALE GENOMIC DNA]</scope>
</reference>
<sequence length="474" mass="53481">MWWWWLLLATVQGNNDPLPAPEYTGGAGKCVMSWTKSDGCGKNPRLTAIETDFRSLPDPDLGWMDDNGRECILNNRTRDDPDPGLPDLSPLLDLVGPNAAPCYEPAGIDAEEPNRLHQNLLQKICPKFAETHDKVCCSYPQMQDFDKKFNKMYKGFFQACPSCLKSQLEYYCNLYCHPEQSDFITVNQVFNATNDKTEKQGVDHFTAALPISYTDDLFDTCKTVKFTWFVNTPCINDLIPSDGLARNLVYDRFCRDVPSKDCTPYVWLNNQGQAITEWPRFGTLNNVKAGPEDGPAGHVYSCTEDLTPIYAAPGIDADTPVECGCQNCAESCPEVKEIDLQDPFHLDQIDRSFGSCLFRPTCGPNYLIPNGDGLNRPDVPCMAYDRPAYEWREENDADRGFLERLYEVCPRYLNNSLDGTYTMTCCDQIQMNTLRDQVSQIRQLFGRCPACVENAINMFCHSTCAPDQASFIDP</sequence>
<dbReference type="EMBL" id="OU015568">
    <property type="protein sequence ID" value="CAG5080497.1"/>
    <property type="molecule type" value="Genomic_DNA"/>
</dbReference>
<dbReference type="InterPro" id="IPR017896">
    <property type="entry name" value="4Fe4S_Fe-S-bd"/>
</dbReference>
<accession>A0ABN7RU38</accession>
<feature type="domain" description="4Fe-4S ferredoxin-type" evidence="1">
    <location>
        <begin position="311"/>
        <end position="343"/>
    </location>
</feature>
<evidence type="ECO:0000313" key="2">
    <source>
        <dbReference type="EMBL" id="CAG5080497.1"/>
    </source>
</evidence>
<organism evidence="2 3">
    <name type="scientific">Oikopleura dioica</name>
    <name type="common">Tunicate</name>
    <dbReference type="NCBI Taxonomy" id="34765"/>
    <lineage>
        <taxon>Eukaryota</taxon>
        <taxon>Metazoa</taxon>
        <taxon>Chordata</taxon>
        <taxon>Tunicata</taxon>
        <taxon>Appendicularia</taxon>
        <taxon>Copelata</taxon>
        <taxon>Oikopleuridae</taxon>
        <taxon>Oikopleura</taxon>
    </lineage>
</organism>